<evidence type="ECO:0000256" key="1">
    <source>
        <dbReference type="SAM" id="MobiDB-lite"/>
    </source>
</evidence>
<dbReference type="GO" id="GO:0004527">
    <property type="term" value="F:exonuclease activity"/>
    <property type="evidence" value="ECO:0007669"/>
    <property type="project" value="UniProtKB-KW"/>
</dbReference>
<feature type="domain" description="Endonuclease/exonuclease/phosphatase" evidence="2">
    <location>
        <begin position="10"/>
        <end position="117"/>
    </location>
</feature>
<dbReference type="SUPFAM" id="SSF56219">
    <property type="entry name" value="DNase I-like"/>
    <property type="match status" value="1"/>
</dbReference>
<accession>A0A897NIS8</accession>
<keyword evidence="4" id="KW-1185">Reference proteome</keyword>
<dbReference type="InterPro" id="IPR036691">
    <property type="entry name" value="Endo/exonu/phosph_ase_sf"/>
</dbReference>
<organism evidence="3 4">
    <name type="scientific">Halapricum desulfuricans</name>
    <dbReference type="NCBI Taxonomy" id="2841257"/>
    <lineage>
        <taxon>Archaea</taxon>
        <taxon>Methanobacteriati</taxon>
        <taxon>Methanobacteriota</taxon>
        <taxon>Stenosarchaea group</taxon>
        <taxon>Halobacteria</taxon>
        <taxon>Halobacteriales</taxon>
        <taxon>Haloarculaceae</taxon>
        <taxon>Halapricum</taxon>
    </lineage>
</organism>
<protein>
    <submittedName>
        <fullName evidence="3">Exonuclease III</fullName>
    </submittedName>
</protein>
<dbReference type="Gene3D" id="3.60.10.10">
    <property type="entry name" value="Endonuclease/exonuclease/phosphatase"/>
    <property type="match status" value="1"/>
</dbReference>
<feature type="region of interest" description="Disordered" evidence="1">
    <location>
        <begin position="142"/>
        <end position="167"/>
    </location>
</feature>
<dbReference type="EMBL" id="CP064791">
    <property type="protein sequence ID" value="QSG14360.1"/>
    <property type="molecule type" value="Genomic_DNA"/>
</dbReference>
<dbReference type="InterPro" id="IPR005135">
    <property type="entry name" value="Endo/exonuclease/phosphatase"/>
</dbReference>
<keyword evidence="3" id="KW-0378">Hydrolase</keyword>
<reference evidence="3 4" key="1">
    <citation type="submission" date="2020-11" db="EMBL/GenBank/DDBJ databases">
        <title>Carbohydrate-dependent, anaerobic sulfur respiration: A novel catabolism in halophilic archaea.</title>
        <authorList>
            <person name="Sorokin D.Y."/>
            <person name="Messina E."/>
            <person name="Smedile F."/>
            <person name="La Cono V."/>
            <person name="Hallsworth J.E."/>
            <person name="Yakimov M.M."/>
        </authorList>
    </citation>
    <scope>NUCLEOTIDE SEQUENCE [LARGE SCALE GENOMIC DNA]</scope>
    <source>
        <strain evidence="3 4">HSR-Est</strain>
    </source>
</reference>
<keyword evidence="3" id="KW-0269">Exonuclease</keyword>
<proteinExistence type="predicted"/>
<sequence length="237" mass="27363">MFDAIYDQLAKENPPDYRFLCGDFNSPKEESGDGEVTVWGSDEDWISSERSVMVDLADYDLTDVYREVSGYGDDAYSWVAKNRGNEFPRRFDHVFASELLNAAEASYLHEYDNLSDHSPLEVVFTPKEGLHRDIEEIERSVYEPPVDENEDSPNPSPSHNGLSYEDDIRMVDPDANYRRGRFKVGWNKAVDGAEMQDNVLDQLTWENLGWRLGMIFGNTSDELKEELYEWCVEQQTD</sequence>
<dbReference type="Pfam" id="PF03372">
    <property type="entry name" value="Exo_endo_phos"/>
    <property type="match status" value="1"/>
</dbReference>
<dbReference type="Proteomes" id="UP000663292">
    <property type="component" value="Chromosome"/>
</dbReference>
<keyword evidence="3" id="KW-0540">Nuclease</keyword>
<dbReference type="AlphaFoldDB" id="A0A897NIS8"/>
<evidence type="ECO:0000259" key="2">
    <source>
        <dbReference type="Pfam" id="PF03372"/>
    </source>
</evidence>
<evidence type="ECO:0000313" key="3">
    <source>
        <dbReference type="EMBL" id="QSG14360.1"/>
    </source>
</evidence>
<name>A0A897NIS8_9EURY</name>
<gene>
    <name evidence="3" type="primary">xthA2</name>
    <name evidence="3" type="ORF">HSEST_0816</name>
</gene>
<evidence type="ECO:0000313" key="4">
    <source>
        <dbReference type="Proteomes" id="UP000663292"/>
    </source>
</evidence>